<proteinExistence type="predicted"/>
<dbReference type="PATRIC" id="fig|1114964.3.peg.4402"/>
<dbReference type="AlphaFoldDB" id="T0GA19"/>
<protein>
    <submittedName>
        <fullName evidence="2">Uncharacterized protein</fullName>
    </submittedName>
</protein>
<evidence type="ECO:0000313" key="3">
    <source>
        <dbReference type="Proteomes" id="UP000015524"/>
    </source>
</evidence>
<sequence>MVKAILLKPLDGHDIGSEAEFSDADFERLKAKGAVKAAPEVKNKAEPAPANKASGKPPKKED</sequence>
<evidence type="ECO:0000313" key="2">
    <source>
        <dbReference type="EMBL" id="EQA96842.1"/>
    </source>
</evidence>
<comment type="caution">
    <text evidence="2">The sequence shown here is derived from an EMBL/GenBank/DDBJ whole genome shotgun (WGS) entry which is preliminary data.</text>
</comment>
<dbReference type="Proteomes" id="UP000015524">
    <property type="component" value="Unassembled WGS sequence"/>
</dbReference>
<reference evidence="2 3" key="1">
    <citation type="journal article" date="2013" name="Genome Announc.">
        <title>Draft Genome Sequence of a Hexachlorocyclohexane-Degrading Bacterium, Sphingobium baderi Strain LL03T.</title>
        <authorList>
            <person name="Kaur J."/>
            <person name="Verma H."/>
            <person name="Tripathi C."/>
            <person name="Khurana J.P."/>
            <person name="Lal R."/>
        </authorList>
    </citation>
    <scope>NUCLEOTIDE SEQUENCE [LARGE SCALE GENOMIC DNA]</scope>
    <source>
        <strain evidence="2 3">LL03</strain>
    </source>
</reference>
<dbReference type="RefSeq" id="WP_021247011.1">
    <property type="nucleotide sequence ID" value="NZ_ATIB01000088.1"/>
</dbReference>
<evidence type="ECO:0000256" key="1">
    <source>
        <dbReference type="SAM" id="MobiDB-lite"/>
    </source>
</evidence>
<dbReference type="OrthoDB" id="8455228at2"/>
<name>T0GA19_9SPHN</name>
<keyword evidence="3" id="KW-1185">Reference proteome</keyword>
<dbReference type="EMBL" id="ATIB01000088">
    <property type="protein sequence ID" value="EQA96842.1"/>
    <property type="molecule type" value="Genomic_DNA"/>
</dbReference>
<gene>
    <name evidence="2" type="ORF">L485_22440</name>
</gene>
<organism evidence="2 3">
    <name type="scientific">Sphingobium baderi LL03</name>
    <dbReference type="NCBI Taxonomy" id="1114964"/>
    <lineage>
        <taxon>Bacteria</taxon>
        <taxon>Pseudomonadati</taxon>
        <taxon>Pseudomonadota</taxon>
        <taxon>Alphaproteobacteria</taxon>
        <taxon>Sphingomonadales</taxon>
        <taxon>Sphingomonadaceae</taxon>
        <taxon>Sphingobium</taxon>
    </lineage>
</organism>
<feature type="region of interest" description="Disordered" evidence="1">
    <location>
        <begin position="33"/>
        <end position="62"/>
    </location>
</feature>
<accession>T0GA19</accession>